<organism evidence="4">
    <name type="scientific">Haemonchus placei</name>
    <name type="common">Barber's pole worm</name>
    <dbReference type="NCBI Taxonomy" id="6290"/>
    <lineage>
        <taxon>Eukaryota</taxon>
        <taxon>Metazoa</taxon>
        <taxon>Ecdysozoa</taxon>
        <taxon>Nematoda</taxon>
        <taxon>Chromadorea</taxon>
        <taxon>Rhabditida</taxon>
        <taxon>Rhabditina</taxon>
        <taxon>Rhabditomorpha</taxon>
        <taxon>Strongyloidea</taxon>
        <taxon>Trichostrongylidae</taxon>
        <taxon>Haemonchus</taxon>
    </lineage>
</organism>
<sequence>MEETPLPPDPDPGMNPVCTFSSSIVSSIDSVVTCQSRVAAETTIISCAPSDAPQSSQYVSITVSADSTASAQLKSSPVSVSEDVTMHDVTESPGASSMISRRSSSPSVASSNLDSMRSMTASMSKLSMIQPKEIEPAVGSPQTPPATVKRAAPASHQSPPGDLPTRGTQGAPQHSRGSRVSSRGRGPFTMKMVSSSSTAGTSSPPSSSSRGAPSRGASSRNTSSRGASLRGRGAKRARQYPPGPLPQLEAASSNTS</sequence>
<dbReference type="WBParaSite" id="HPLM_0000654301-mRNA-1">
    <property type="protein sequence ID" value="HPLM_0000654301-mRNA-1"/>
    <property type="gene ID" value="HPLM_0000654301"/>
</dbReference>
<protein>
    <submittedName>
        <fullName evidence="4">Flocculation protein FLO11-like</fullName>
    </submittedName>
</protein>
<reference evidence="4" key="1">
    <citation type="submission" date="2017-02" db="UniProtKB">
        <authorList>
            <consortium name="WormBaseParasite"/>
        </authorList>
    </citation>
    <scope>IDENTIFICATION</scope>
</reference>
<reference evidence="2 3" key="2">
    <citation type="submission" date="2018-11" db="EMBL/GenBank/DDBJ databases">
        <authorList>
            <consortium name="Pathogen Informatics"/>
        </authorList>
    </citation>
    <scope>NUCLEOTIDE SEQUENCE [LARGE SCALE GENOMIC DNA]</scope>
    <source>
        <strain evidence="2 3">MHpl1</strain>
    </source>
</reference>
<feature type="compositionally biased region" description="Low complexity" evidence="1">
    <location>
        <begin position="194"/>
        <end position="220"/>
    </location>
</feature>
<name>A0A0N4W8K4_HAEPC</name>
<evidence type="ECO:0000313" key="4">
    <source>
        <dbReference type="WBParaSite" id="HPLM_0000654301-mRNA-1"/>
    </source>
</evidence>
<feature type="region of interest" description="Disordered" evidence="1">
    <location>
        <begin position="74"/>
        <end position="114"/>
    </location>
</feature>
<proteinExistence type="predicted"/>
<evidence type="ECO:0000256" key="1">
    <source>
        <dbReference type="SAM" id="MobiDB-lite"/>
    </source>
</evidence>
<dbReference type="AlphaFoldDB" id="A0A0N4W8K4"/>
<feature type="compositionally biased region" description="Low complexity" evidence="1">
    <location>
        <begin position="92"/>
        <end position="114"/>
    </location>
</feature>
<dbReference type="EMBL" id="UZAF01016508">
    <property type="protein sequence ID" value="VDO29289.1"/>
    <property type="molecule type" value="Genomic_DNA"/>
</dbReference>
<feature type="region of interest" description="Disordered" evidence="1">
    <location>
        <begin position="130"/>
        <end position="256"/>
    </location>
</feature>
<gene>
    <name evidence="2" type="ORF">HPLM_LOCUS6535</name>
</gene>
<dbReference type="Proteomes" id="UP000268014">
    <property type="component" value="Unassembled WGS sequence"/>
</dbReference>
<evidence type="ECO:0000313" key="3">
    <source>
        <dbReference type="Proteomes" id="UP000268014"/>
    </source>
</evidence>
<keyword evidence="3" id="KW-1185">Reference proteome</keyword>
<accession>A0A0N4W8K4</accession>
<evidence type="ECO:0000313" key="2">
    <source>
        <dbReference type="EMBL" id="VDO29289.1"/>
    </source>
</evidence>